<feature type="region of interest" description="Disordered" evidence="1">
    <location>
        <begin position="103"/>
        <end position="126"/>
    </location>
</feature>
<dbReference type="AlphaFoldDB" id="A0AAP0J7W9"/>
<feature type="region of interest" description="Disordered" evidence="1">
    <location>
        <begin position="65"/>
        <end position="86"/>
    </location>
</feature>
<comment type="caution">
    <text evidence="2">The sequence shown here is derived from an EMBL/GenBank/DDBJ whole genome shotgun (WGS) entry which is preliminary data.</text>
</comment>
<protein>
    <submittedName>
        <fullName evidence="2">Uncharacterized protein</fullName>
    </submittedName>
</protein>
<feature type="compositionally biased region" description="Acidic residues" evidence="1">
    <location>
        <begin position="115"/>
        <end position="126"/>
    </location>
</feature>
<name>A0AAP0J7W9_9MAGN</name>
<gene>
    <name evidence="2" type="ORF">Syun_016689</name>
</gene>
<dbReference type="Proteomes" id="UP001420932">
    <property type="component" value="Unassembled WGS sequence"/>
</dbReference>
<dbReference type="EMBL" id="JBBNAF010000007">
    <property type="protein sequence ID" value="KAK9127892.1"/>
    <property type="molecule type" value="Genomic_DNA"/>
</dbReference>
<sequence>MDNLVVDPADDPALLEIDDRMDHTIVLMMMLLHLHRLARIIRMYSTLLSSLPTLPVDVREGLPGDTYGHSSGYAGSHSNPRSVAKVQGQLNRMEQAPMHRLRISFAPAPPRDVPADDSETDDDPDD</sequence>
<organism evidence="2 3">
    <name type="scientific">Stephania yunnanensis</name>
    <dbReference type="NCBI Taxonomy" id="152371"/>
    <lineage>
        <taxon>Eukaryota</taxon>
        <taxon>Viridiplantae</taxon>
        <taxon>Streptophyta</taxon>
        <taxon>Embryophyta</taxon>
        <taxon>Tracheophyta</taxon>
        <taxon>Spermatophyta</taxon>
        <taxon>Magnoliopsida</taxon>
        <taxon>Ranunculales</taxon>
        <taxon>Menispermaceae</taxon>
        <taxon>Menispermoideae</taxon>
        <taxon>Cissampelideae</taxon>
        <taxon>Stephania</taxon>
    </lineage>
</organism>
<evidence type="ECO:0000313" key="2">
    <source>
        <dbReference type="EMBL" id="KAK9127892.1"/>
    </source>
</evidence>
<accession>A0AAP0J7W9</accession>
<proteinExistence type="predicted"/>
<evidence type="ECO:0000313" key="3">
    <source>
        <dbReference type="Proteomes" id="UP001420932"/>
    </source>
</evidence>
<feature type="compositionally biased region" description="Low complexity" evidence="1">
    <location>
        <begin position="67"/>
        <end position="78"/>
    </location>
</feature>
<keyword evidence="3" id="KW-1185">Reference proteome</keyword>
<evidence type="ECO:0000256" key="1">
    <source>
        <dbReference type="SAM" id="MobiDB-lite"/>
    </source>
</evidence>
<reference evidence="2 3" key="1">
    <citation type="submission" date="2024-01" db="EMBL/GenBank/DDBJ databases">
        <title>Genome assemblies of Stephania.</title>
        <authorList>
            <person name="Yang L."/>
        </authorList>
    </citation>
    <scope>NUCLEOTIDE SEQUENCE [LARGE SCALE GENOMIC DNA]</scope>
    <source>
        <strain evidence="2">YNDBR</strain>
        <tissue evidence="2">Leaf</tissue>
    </source>
</reference>